<dbReference type="InterPro" id="IPR036259">
    <property type="entry name" value="MFS_trans_sf"/>
</dbReference>
<keyword evidence="12" id="KW-1185">Reference proteome</keyword>
<sequence length="479" mass="49379">MNRLRGNPWAILIVLSLGFFMTLLDLTIVNIAIPSMIDDLHASFDAVLWSLNGYILVLAALLITAGRLGDLRGPRQLFALGVAVFTLASLVCGLVQNPAELIAARLVQGVGAALLVPQTMTLIVRAFPAERRGAALGVWGAVAGVAAVAGPALGGLLVSELGWRWIFFVNVPVGAVVLATVFTVVPDLRQGGARHRLDFVGVALSSAAVFCLAFALTEGERYHWNAVIWGLLFAAAALFAAFAAQQRRRQAEEPLVPFQLFHDRNYTVMNAVSASVSIGVLGLMLLLSLYFQSVLHFSALKAGLALAPASAVSMALAPFTGRLSDRIDGKFVLLAGMVLTAVGMLWSALVMGPATPWAAFVAPMVVVGAGNGCLIAPMAAVAMRGVDPAVVGAASGVLNTVRQLGSVVGTAAVGALVQVQTADARSGVSTMRTSMALPITVILLGAVACAAARRDVSAKPAAEPASAGAAAQDCGRSGG</sequence>
<dbReference type="CDD" id="cd17321">
    <property type="entry name" value="MFS_MMR_MDR_like"/>
    <property type="match status" value="1"/>
</dbReference>
<keyword evidence="6 8" id="KW-0472">Membrane</keyword>
<dbReference type="GO" id="GO:0046677">
    <property type="term" value="P:response to antibiotic"/>
    <property type="evidence" value="ECO:0007669"/>
    <property type="project" value="UniProtKB-KW"/>
</dbReference>
<dbReference type="Pfam" id="PF07690">
    <property type="entry name" value="MFS_1"/>
    <property type="match status" value="1"/>
</dbReference>
<dbReference type="SUPFAM" id="SSF103473">
    <property type="entry name" value="MFS general substrate transporter"/>
    <property type="match status" value="1"/>
</dbReference>
<dbReference type="Proteomes" id="UP001500305">
    <property type="component" value="Unassembled WGS sequence"/>
</dbReference>
<keyword evidence="7" id="KW-0046">Antibiotic resistance</keyword>
<evidence type="ECO:0000256" key="3">
    <source>
        <dbReference type="ARBA" id="ARBA00022475"/>
    </source>
</evidence>
<reference evidence="10" key="1">
    <citation type="journal article" date="2017" name="Angew. Chem. Int. Ed. Engl.">
        <title>Biosynthesis of the beta-Lactone Proteasome Inhibitors Belactosin and Cystargolide.</title>
        <authorList>
            <person name="Wolf F."/>
            <person name="Bauer J.S."/>
            <person name="Bendel T.M."/>
            <person name="Kulik A."/>
            <person name="Kalinowski J."/>
            <person name="Gross H."/>
            <person name="Kaysser L."/>
        </authorList>
    </citation>
    <scope>NUCLEOTIDE SEQUENCE</scope>
    <source>
        <strain evidence="10">JCM 7356</strain>
    </source>
</reference>
<keyword evidence="4 8" id="KW-0812">Transmembrane</keyword>
<reference evidence="11 12" key="2">
    <citation type="journal article" date="2019" name="Int. J. Syst. Evol. Microbiol.">
        <title>The Global Catalogue of Microorganisms (GCM) 10K type strain sequencing project: providing services to taxonomists for standard genome sequencing and annotation.</title>
        <authorList>
            <consortium name="The Broad Institute Genomics Platform"/>
            <consortium name="The Broad Institute Genome Sequencing Center for Infectious Disease"/>
            <person name="Wu L."/>
            <person name="Ma J."/>
        </authorList>
    </citation>
    <scope>NUCLEOTIDE SEQUENCE [LARGE SCALE GENOMIC DNA]</scope>
    <source>
        <strain evidence="11 12">JCM 7356</strain>
    </source>
</reference>
<feature type="transmembrane region" description="Helical" evidence="8">
    <location>
        <begin position="331"/>
        <end position="351"/>
    </location>
</feature>
<evidence type="ECO:0000256" key="5">
    <source>
        <dbReference type="ARBA" id="ARBA00022989"/>
    </source>
</evidence>
<dbReference type="PRINTS" id="PR01036">
    <property type="entry name" value="TCRTETB"/>
</dbReference>
<feature type="transmembrane region" description="Helical" evidence="8">
    <location>
        <begin position="77"/>
        <end position="96"/>
    </location>
</feature>
<dbReference type="Gene3D" id="1.20.1720.10">
    <property type="entry name" value="Multidrug resistance protein D"/>
    <property type="match status" value="1"/>
</dbReference>
<feature type="transmembrane region" description="Helical" evidence="8">
    <location>
        <begin position="434"/>
        <end position="452"/>
    </location>
</feature>
<evidence type="ECO:0000259" key="9">
    <source>
        <dbReference type="PROSITE" id="PS50850"/>
    </source>
</evidence>
<keyword evidence="5 8" id="KW-1133">Transmembrane helix</keyword>
<dbReference type="NCBIfam" id="TIGR00711">
    <property type="entry name" value="efflux_EmrB"/>
    <property type="match status" value="1"/>
</dbReference>
<feature type="transmembrane region" description="Helical" evidence="8">
    <location>
        <begin position="136"/>
        <end position="159"/>
    </location>
</feature>
<name>A0A1W6R560_9ACTN</name>
<evidence type="ECO:0000256" key="7">
    <source>
        <dbReference type="ARBA" id="ARBA00023251"/>
    </source>
</evidence>
<reference evidence="11" key="3">
    <citation type="submission" date="2023-12" db="EMBL/GenBank/DDBJ databases">
        <authorList>
            <person name="Sun Q."/>
            <person name="Inoue M."/>
        </authorList>
    </citation>
    <scope>NUCLEOTIDE SEQUENCE</scope>
    <source>
        <strain evidence="11">JCM 7356</strain>
    </source>
</reference>
<dbReference type="GO" id="GO:0005886">
    <property type="term" value="C:plasma membrane"/>
    <property type="evidence" value="ECO:0007669"/>
    <property type="project" value="UniProtKB-SubCell"/>
</dbReference>
<keyword evidence="2" id="KW-0813">Transport</keyword>
<organism evidence="10">
    <name type="scientific">Kitasatospora cystarginea</name>
    <dbReference type="NCBI Taxonomy" id="58350"/>
    <lineage>
        <taxon>Bacteria</taxon>
        <taxon>Bacillati</taxon>
        <taxon>Actinomycetota</taxon>
        <taxon>Actinomycetes</taxon>
        <taxon>Kitasatosporales</taxon>
        <taxon>Streptomycetaceae</taxon>
        <taxon>Kitasatospora</taxon>
    </lineage>
</organism>
<accession>A0A1W6R560</accession>
<dbReference type="RefSeq" id="WP_344640935.1">
    <property type="nucleotide sequence ID" value="NZ_BAAATR010000056.1"/>
</dbReference>
<evidence type="ECO:0000313" key="11">
    <source>
        <dbReference type="EMBL" id="GAA2277065.1"/>
    </source>
</evidence>
<evidence type="ECO:0000256" key="8">
    <source>
        <dbReference type="SAM" id="Phobius"/>
    </source>
</evidence>
<feature type="transmembrane region" description="Helical" evidence="8">
    <location>
        <begin position="404"/>
        <end position="422"/>
    </location>
</feature>
<feature type="transmembrane region" description="Helical" evidence="8">
    <location>
        <begin position="102"/>
        <end position="124"/>
    </location>
</feature>
<feature type="transmembrane region" description="Helical" evidence="8">
    <location>
        <begin position="12"/>
        <end position="34"/>
    </location>
</feature>
<evidence type="ECO:0000313" key="10">
    <source>
        <dbReference type="EMBL" id="ARO49560.1"/>
    </source>
</evidence>
<feature type="transmembrane region" description="Helical" evidence="8">
    <location>
        <begin position="222"/>
        <end position="244"/>
    </location>
</feature>
<evidence type="ECO:0000256" key="2">
    <source>
        <dbReference type="ARBA" id="ARBA00022448"/>
    </source>
</evidence>
<dbReference type="GO" id="GO:0022857">
    <property type="term" value="F:transmembrane transporter activity"/>
    <property type="evidence" value="ECO:0007669"/>
    <property type="project" value="InterPro"/>
</dbReference>
<feature type="transmembrane region" description="Helical" evidence="8">
    <location>
        <begin position="265"/>
        <end position="291"/>
    </location>
</feature>
<gene>
    <name evidence="10" type="primary">cysB</name>
    <name evidence="11" type="ORF">GCM10010430_73680</name>
</gene>
<feature type="transmembrane region" description="Helical" evidence="8">
    <location>
        <begin position="297"/>
        <end position="319"/>
    </location>
</feature>
<feature type="transmembrane region" description="Helical" evidence="8">
    <location>
        <begin position="46"/>
        <end position="65"/>
    </location>
</feature>
<feature type="domain" description="Major facilitator superfamily (MFS) profile" evidence="9">
    <location>
        <begin position="11"/>
        <end position="457"/>
    </location>
</feature>
<dbReference type="PROSITE" id="PS50850">
    <property type="entry name" value="MFS"/>
    <property type="match status" value="1"/>
</dbReference>
<feature type="transmembrane region" description="Helical" evidence="8">
    <location>
        <begin position="197"/>
        <end position="216"/>
    </location>
</feature>
<evidence type="ECO:0000256" key="4">
    <source>
        <dbReference type="ARBA" id="ARBA00022692"/>
    </source>
</evidence>
<protein>
    <submittedName>
        <fullName evidence="10 11">MFS transporter</fullName>
    </submittedName>
</protein>
<keyword evidence="3" id="KW-1003">Cell membrane</keyword>
<comment type="subcellular location">
    <subcellularLocation>
        <location evidence="1">Cell membrane</location>
        <topology evidence="1">Multi-pass membrane protein</topology>
    </subcellularLocation>
</comment>
<dbReference type="AlphaFoldDB" id="A0A1W6R560"/>
<proteinExistence type="predicted"/>
<evidence type="ECO:0000313" key="12">
    <source>
        <dbReference type="Proteomes" id="UP001500305"/>
    </source>
</evidence>
<dbReference type="PANTHER" id="PTHR42718">
    <property type="entry name" value="MAJOR FACILITATOR SUPERFAMILY MULTIDRUG TRANSPORTER MFSC"/>
    <property type="match status" value="1"/>
</dbReference>
<evidence type="ECO:0000256" key="6">
    <source>
        <dbReference type="ARBA" id="ARBA00023136"/>
    </source>
</evidence>
<dbReference type="InterPro" id="IPR004638">
    <property type="entry name" value="EmrB-like"/>
</dbReference>
<dbReference type="PANTHER" id="PTHR42718:SF42">
    <property type="entry name" value="EXPORT PROTEIN"/>
    <property type="match status" value="1"/>
</dbReference>
<dbReference type="Gene3D" id="1.20.1250.20">
    <property type="entry name" value="MFS general substrate transporter like domains"/>
    <property type="match status" value="1"/>
</dbReference>
<dbReference type="InterPro" id="IPR011701">
    <property type="entry name" value="MFS"/>
</dbReference>
<dbReference type="EMBL" id="BAAATR010000056">
    <property type="protein sequence ID" value="GAA2277065.1"/>
    <property type="molecule type" value="Genomic_DNA"/>
</dbReference>
<evidence type="ECO:0000256" key="1">
    <source>
        <dbReference type="ARBA" id="ARBA00004651"/>
    </source>
</evidence>
<feature type="transmembrane region" description="Helical" evidence="8">
    <location>
        <begin position="357"/>
        <end position="383"/>
    </location>
</feature>
<feature type="transmembrane region" description="Helical" evidence="8">
    <location>
        <begin position="165"/>
        <end position="185"/>
    </location>
</feature>
<dbReference type="EMBL" id="KY249117">
    <property type="protein sequence ID" value="ARO49560.1"/>
    <property type="molecule type" value="Genomic_DNA"/>
</dbReference>
<dbReference type="InterPro" id="IPR020846">
    <property type="entry name" value="MFS_dom"/>
</dbReference>